<keyword evidence="6 9" id="KW-0479">Metal-binding</keyword>
<comment type="catalytic activity">
    <reaction evidence="1">
        <text>a myo-inositol phosphate + H2O = myo-inositol + phosphate</text>
        <dbReference type="Rhea" id="RHEA:24056"/>
        <dbReference type="ChEBI" id="CHEBI:15377"/>
        <dbReference type="ChEBI" id="CHEBI:17268"/>
        <dbReference type="ChEBI" id="CHEBI:43474"/>
        <dbReference type="ChEBI" id="CHEBI:84139"/>
        <dbReference type="EC" id="3.1.3.25"/>
    </reaction>
</comment>
<dbReference type="InterPro" id="IPR000760">
    <property type="entry name" value="Inositol_monophosphatase-like"/>
</dbReference>
<dbReference type="FunFam" id="3.30.540.10:FF:000003">
    <property type="entry name" value="Inositol-1-monophosphatase"/>
    <property type="match status" value="1"/>
</dbReference>
<dbReference type="Proteomes" id="UP000519897">
    <property type="component" value="Unassembled WGS sequence"/>
</dbReference>
<dbReference type="AlphaFoldDB" id="A0A7W6PR62"/>
<keyword evidence="8 9" id="KW-0460">Magnesium</keyword>
<dbReference type="PROSITE" id="PS00629">
    <property type="entry name" value="IMP_1"/>
    <property type="match status" value="1"/>
</dbReference>
<dbReference type="InterPro" id="IPR020583">
    <property type="entry name" value="Inositol_monoP_metal-BS"/>
</dbReference>
<comment type="caution">
    <text evidence="10">The sequence shown here is derived from an EMBL/GenBank/DDBJ whole genome shotgun (WGS) entry which is preliminary data.</text>
</comment>
<evidence type="ECO:0000256" key="3">
    <source>
        <dbReference type="ARBA" id="ARBA00009759"/>
    </source>
</evidence>
<dbReference type="PANTHER" id="PTHR20854">
    <property type="entry name" value="INOSITOL MONOPHOSPHATASE"/>
    <property type="match status" value="1"/>
</dbReference>
<name>A0A7W6PR62_9HYPH</name>
<dbReference type="Pfam" id="PF00459">
    <property type="entry name" value="Inositol_P"/>
    <property type="match status" value="1"/>
</dbReference>
<evidence type="ECO:0000256" key="8">
    <source>
        <dbReference type="ARBA" id="ARBA00022842"/>
    </source>
</evidence>
<dbReference type="Gene3D" id="3.30.540.10">
    <property type="entry name" value="Fructose-1,6-Bisphosphatase, subunit A, domain 1"/>
    <property type="match status" value="1"/>
</dbReference>
<feature type="binding site" evidence="9">
    <location>
        <position position="213"/>
    </location>
    <ligand>
        <name>Mg(2+)</name>
        <dbReference type="ChEBI" id="CHEBI:18420"/>
        <label>1</label>
        <note>catalytic</note>
    </ligand>
</feature>
<protein>
    <recommendedName>
        <fullName evidence="5">Inositol-1-monophosphatase</fullName>
        <ecNumber evidence="4">3.1.3.25</ecNumber>
    </recommendedName>
</protein>
<feature type="binding site" evidence="9">
    <location>
        <position position="72"/>
    </location>
    <ligand>
        <name>Mg(2+)</name>
        <dbReference type="ChEBI" id="CHEBI:18420"/>
        <label>1</label>
        <note>catalytic</note>
    </ligand>
</feature>
<organism evidence="10 11">
    <name type="scientific">Rhizobium rhizoryzae</name>
    <dbReference type="NCBI Taxonomy" id="451876"/>
    <lineage>
        <taxon>Bacteria</taxon>
        <taxon>Pseudomonadati</taxon>
        <taxon>Pseudomonadota</taxon>
        <taxon>Alphaproteobacteria</taxon>
        <taxon>Hyphomicrobiales</taxon>
        <taxon>Rhizobiaceae</taxon>
        <taxon>Rhizobium/Agrobacterium group</taxon>
        <taxon>Rhizobium</taxon>
    </lineage>
</organism>
<proteinExistence type="inferred from homology"/>
<feature type="binding site" evidence="9">
    <location>
        <position position="87"/>
    </location>
    <ligand>
        <name>Mg(2+)</name>
        <dbReference type="ChEBI" id="CHEBI:18420"/>
        <label>1</label>
        <note>catalytic</note>
    </ligand>
</feature>
<evidence type="ECO:0000313" key="11">
    <source>
        <dbReference type="Proteomes" id="UP000519897"/>
    </source>
</evidence>
<gene>
    <name evidence="10" type="ORF">GGQ72_003457</name>
</gene>
<sequence>MSSTTLDERENALHGIIRDAGLVALDCYRKRRAGEFSLKGRQDFLTEADGLVEARVFAQLRARFPEDSLLGEETGGGSGGSRLWVVDPIDGTANFARGIDHFCVAIAYVEDGQTELAATYNPVTGELYTARRGRGAAKNGVPLRVAATSTLETASIELGWSHHTPEGEYISLFTAVFSGGASVRRGASGALALAWVAEGRTDGYVEYFMNAWDCLGGLLMVREAGGCTGTFPVTSADLVMGGPVLAAAPGVAGHLAEVTGLPLMTRENST</sequence>
<evidence type="ECO:0000313" key="10">
    <source>
        <dbReference type="EMBL" id="MBB4144895.1"/>
    </source>
</evidence>
<evidence type="ECO:0000256" key="7">
    <source>
        <dbReference type="ARBA" id="ARBA00022801"/>
    </source>
</evidence>
<dbReference type="SUPFAM" id="SSF56655">
    <property type="entry name" value="Carbohydrate phosphatase"/>
    <property type="match status" value="1"/>
</dbReference>
<dbReference type="PRINTS" id="PR00377">
    <property type="entry name" value="IMPHPHTASES"/>
</dbReference>
<dbReference type="GO" id="GO:0007165">
    <property type="term" value="P:signal transduction"/>
    <property type="evidence" value="ECO:0007669"/>
    <property type="project" value="TreeGrafter"/>
</dbReference>
<comment type="cofactor">
    <cofactor evidence="2 9">
        <name>Mg(2+)</name>
        <dbReference type="ChEBI" id="CHEBI:18420"/>
    </cofactor>
</comment>
<evidence type="ECO:0000256" key="1">
    <source>
        <dbReference type="ARBA" id="ARBA00001033"/>
    </source>
</evidence>
<dbReference type="EMBL" id="JACIEC010000005">
    <property type="protein sequence ID" value="MBB4144895.1"/>
    <property type="molecule type" value="Genomic_DNA"/>
</dbReference>
<dbReference type="RefSeq" id="WP_165130756.1">
    <property type="nucleotide sequence ID" value="NZ_CP049249.1"/>
</dbReference>
<evidence type="ECO:0000256" key="9">
    <source>
        <dbReference type="PIRSR" id="PIRSR600760-2"/>
    </source>
</evidence>
<evidence type="ECO:0000256" key="6">
    <source>
        <dbReference type="ARBA" id="ARBA00022723"/>
    </source>
</evidence>
<feature type="binding site" evidence="9">
    <location>
        <position position="90"/>
    </location>
    <ligand>
        <name>Mg(2+)</name>
        <dbReference type="ChEBI" id="CHEBI:18420"/>
        <label>2</label>
    </ligand>
</feature>
<reference evidence="10 11" key="1">
    <citation type="submission" date="2020-08" db="EMBL/GenBank/DDBJ databases">
        <title>Genomic Encyclopedia of Type Strains, Phase IV (KMG-IV): sequencing the most valuable type-strain genomes for metagenomic binning, comparative biology and taxonomic classification.</title>
        <authorList>
            <person name="Goeker M."/>
        </authorList>
    </citation>
    <scope>NUCLEOTIDE SEQUENCE [LARGE SCALE GENOMIC DNA]</scope>
    <source>
        <strain evidence="10 11">DSM 29514</strain>
    </source>
</reference>
<evidence type="ECO:0000256" key="4">
    <source>
        <dbReference type="ARBA" id="ARBA00013106"/>
    </source>
</evidence>
<accession>A0A7W6PR62</accession>
<keyword evidence="7 10" id="KW-0378">Hydrolase</keyword>
<dbReference type="EC" id="3.1.3.25" evidence="4"/>
<dbReference type="GO" id="GO:0046872">
    <property type="term" value="F:metal ion binding"/>
    <property type="evidence" value="ECO:0007669"/>
    <property type="project" value="UniProtKB-KW"/>
</dbReference>
<evidence type="ECO:0000256" key="5">
    <source>
        <dbReference type="ARBA" id="ARBA00019784"/>
    </source>
</evidence>
<evidence type="ECO:0000256" key="2">
    <source>
        <dbReference type="ARBA" id="ARBA00001946"/>
    </source>
</evidence>
<dbReference type="PANTHER" id="PTHR20854:SF4">
    <property type="entry name" value="INOSITOL-1-MONOPHOSPHATASE-RELATED"/>
    <property type="match status" value="1"/>
</dbReference>
<keyword evidence="11" id="KW-1185">Reference proteome</keyword>
<comment type="similarity">
    <text evidence="3">Belongs to the inositol monophosphatase superfamily.</text>
</comment>
<dbReference type="GO" id="GO:0008934">
    <property type="term" value="F:inositol monophosphate 1-phosphatase activity"/>
    <property type="evidence" value="ECO:0007669"/>
    <property type="project" value="TreeGrafter"/>
</dbReference>
<dbReference type="Gene3D" id="3.40.190.80">
    <property type="match status" value="1"/>
</dbReference>
<dbReference type="GO" id="GO:0006020">
    <property type="term" value="P:inositol metabolic process"/>
    <property type="evidence" value="ECO:0007669"/>
    <property type="project" value="TreeGrafter"/>
</dbReference>
<feature type="binding site" evidence="9">
    <location>
        <position position="89"/>
    </location>
    <ligand>
        <name>Mg(2+)</name>
        <dbReference type="ChEBI" id="CHEBI:18420"/>
        <label>1</label>
        <note>catalytic</note>
    </ligand>
</feature>